<accession>A0A1L9RIJ2</accession>
<feature type="domain" description="FAD/NAD(P)-binding" evidence="8">
    <location>
        <begin position="27"/>
        <end position="245"/>
    </location>
</feature>
<comment type="cofactor">
    <cofactor evidence="1">
        <name>FAD</name>
        <dbReference type="ChEBI" id="CHEBI:57692"/>
    </cofactor>
</comment>
<evidence type="ECO:0000256" key="1">
    <source>
        <dbReference type="ARBA" id="ARBA00001974"/>
    </source>
</evidence>
<dbReference type="EMBL" id="KV878212">
    <property type="protein sequence ID" value="OJJ34693.1"/>
    <property type="molecule type" value="Genomic_DNA"/>
</dbReference>
<keyword evidence="6" id="KW-0560">Oxidoreductase</keyword>
<dbReference type="PRINTS" id="PR00411">
    <property type="entry name" value="PNDRDTASEI"/>
</dbReference>
<dbReference type="Pfam" id="PF07992">
    <property type="entry name" value="Pyr_redox_2"/>
    <property type="match status" value="1"/>
</dbReference>
<evidence type="ECO:0000256" key="6">
    <source>
        <dbReference type="ARBA" id="ARBA00023002"/>
    </source>
</evidence>
<dbReference type="InterPro" id="IPR036188">
    <property type="entry name" value="FAD/NAD-bd_sf"/>
</dbReference>
<keyword evidence="4" id="KW-0274">FAD</keyword>
<dbReference type="OrthoDB" id="66881at2759"/>
<keyword evidence="5" id="KW-0521">NADP</keyword>
<dbReference type="PANTHER" id="PTHR43098">
    <property type="entry name" value="L-ORNITHINE N(5)-MONOOXYGENASE-RELATED"/>
    <property type="match status" value="1"/>
</dbReference>
<reference evidence="10" key="1">
    <citation type="journal article" date="2017" name="Genome Biol.">
        <title>Comparative genomics reveals high biological diversity and specific adaptations in the industrially and medically important fungal genus Aspergillus.</title>
        <authorList>
            <person name="de Vries R.P."/>
            <person name="Riley R."/>
            <person name="Wiebenga A."/>
            <person name="Aguilar-Osorio G."/>
            <person name="Amillis S."/>
            <person name="Uchima C.A."/>
            <person name="Anderluh G."/>
            <person name="Asadollahi M."/>
            <person name="Askin M."/>
            <person name="Barry K."/>
            <person name="Battaglia E."/>
            <person name="Bayram O."/>
            <person name="Benocci T."/>
            <person name="Braus-Stromeyer S.A."/>
            <person name="Caldana C."/>
            <person name="Canovas D."/>
            <person name="Cerqueira G.C."/>
            <person name="Chen F."/>
            <person name="Chen W."/>
            <person name="Choi C."/>
            <person name="Clum A."/>
            <person name="Dos Santos R.A."/>
            <person name="Damasio A.R."/>
            <person name="Diallinas G."/>
            <person name="Emri T."/>
            <person name="Fekete E."/>
            <person name="Flipphi M."/>
            <person name="Freyberg S."/>
            <person name="Gallo A."/>
            <person name="Gournas C."/>
            <person name="Habgood R."/>
            <person name="Hainaut M."/>
            <person name="Harispe M.L."/>
            <person name="Henrissat B."/>
            <person name="Hilden K.S."/>
            <person name="Hope R."/>
            <person name="Hossain A."/>
            <person name="Karabika E."/>
            <person name="Karaffa L."/>
            <person name="Karanyi Z."/>
            <person name="Krasevec N."/>
            <person name="Kuo A."/>
            <person name="Kusch H."/>
            <person name="LaButti K."/>
            <person name="Lagendijk E.L."/>
            <person name="Lapidus A."/>
            <person name="Levasseur A."/>
            <person name="Lindquist E."/>
            <person name="Lipzen A."/>
            <person name="Logrieco A.F."/>
            <person name="MacCabe A."/>
            <person name="Maekelae M.R."/>
            <person name="Malavazi I."/>
            <person name="Melin P."/>
            <person name="Meyer V."/>
            <person name="Mielnichuk N."/>
            <person name="Miskei M."/>
            <person name="Molnar A.P."/>
            <person name="Mule G."/>
            <person name="Ngan C.Y."/>
            <person name="Orejas M."/>
            <person name="Orosz E."/>
            <person name="Ouedraogo J.P."/>
            <person name="Overkamp K.M."/>
            <person name="Park H.-S."/>
            <person name="Perrone G."/>
            <person name="Piumi F."/>
            <person name="Punt P.J."/>
            <person name="Ram A.F."/>
            <person name="Ramon A."/>
            <person name="Rauscher S."/>
            <person name="Record E."/>
            <person name="Riano-Pachon D.M."/>
            <person name="Robert V."/>
            <person name="Roehrig J."/>
            <person name="Ruller R."/>
            <person name="Salamov A."/>
            <person name="Salih N.S."/>
            <person name="Samson R.A."/>
            <person name="Sandor E."/>
            <person name="Sanguinetti M."/>
            <person name="Schuetze T."/>
            <person name="Sepcic K."/>
            <person name="Shelest E."/>
            <person name="Sherlock G."/>
            <person name="Sophianopoulou V."/>
            <person name="Squina F.M."/>
            <person name="Sun H."/>
            <person name="Susca A."/>
            <person name="Todd R.B."/>
            <person name="Tsang A."/>
            <person name="Unkles S.E."/>
            <person name="van de Wiele N."/>
            <person name="van Rossen-Uffink D."/>
            <person name="Oliveira J.V."/>
            <person name="Vesth T.C."/>
            <person name="Visser J."/>
            <person name="Yu J.-H."/>
            <person name="Zhou M."/>
            <person name="Andersen M.R."/>
            <person name="Archer D.B."/>
            <person name="Baker S.E."/>
            <person name="Benoit I."/>
            <person name="Brakhage A.A."/>
            <person name="Braus G.H."/>
            <person name="Fischer R."/>
            <person name="Frisvad J.C."/>
            <person name="Goldman G.H."/>
            <person name="Houbraken J."/>
            <person name="Oakley B."/>
            <person name="Pocsi I."/>
            <person name="Scazzocchio C."/>
            <person name="Seiboth B."/>
            <person name="vanKuyk P.A."/>
            <person name="Wortman J."/>
            <person name="Dyer P.S."/>
            <person name="Grigoriev I.V."/>
        </authorList>
    </citation>
    <scope>NUCLEOTIDE SEQUENCE [LARGE SCALE GENOMIC DNA]</scope>
    <source>
        <strain evidence="10">DTO 134E9</strain>
    </source>
</reference>
<evidence type="ECO:0000256" key="4">
    <source>
        <dbReference type="ARBA" id="ARBA00022827"/>
    </source>
</evidence>
<gene>
    <name evidence="9" type="ORF">ASPWEDRAFT_39769</name>
</gene>
<keyword evidence="3" id="KW-0285">Flavoprotein</keyword>
<sequence length="554" mass="62948">MNMKSDLKEYSRCGTCTGPYADNLTTDVLIIGAGFAGIYCLYEMRKLGLNSTIYEAGTDLGGTWYWNCYPGAAVDSEIPQYQYSIPETYKDWMWSTNYPDYKELRAYFQHVDKVLDVKKDCAFSTVVVDASFDTKSGRWTVKTEDGRTATAKYLIVAAGFSSKRYIPEWRGIDTFKGIVHHSSFWPEEDIDVRDKRCAIIGTGASGVQVAQAWGPTAGSLKVLQRTPNLAIPMRKRELTAEEQEQTKSFYPEYFRLREKCFAGFVYTFSEKGVFEDSPKEQEAFLEQLWEAGGFQFWVGNYKDYLFEEKANRVVYDFWARKTRARIEDEKQRDLLAPVEPPHAFGIKRPCLESTYYEQFNRPNVEVVDISNNPIASFTEKGIQLQDGTHLDLDVICIATGFDISTGGMTSMGLKSIKGTTLQNEWKTGLNTYLGTTVHGYPNMFHLYGPHGPTLLSNGPSTIEMQGRWIADAIKQIERKGIKYINPTDESSKAWKEKINMLSDRTLFPTTRSTYMGGNVPGKPFEQLNYSNGVDRYLLEIRAVLPDFKGFDVVN</sequence>
<proteinExistence type="inferred from homology"/>
<evidence type="ECO:0000259" key="8">
    <source>
        <dbReference type="Pfam" id="PF07992"/>
    </source>
</evidence>
<dbReference type="PANTHER" id="PTHR43098:SF3">
    <property type="entry name" value="L-ORNITHINE N(5)-MONOOXYGENASE-RELATED"/>
    <property type="match status" value="1"/>
</dbReference>
<evidence type="ECO:0000256" key="5">
    <source>
        <dbReference type="ARBA" id="ARBA00022857"/>
    </source>
</evidence>
<evidence type="ECO:0000313" key="9">
    <source>
        <dbReference type="EMBL" id="OJJ34693.1"/>
    </source>
</evidence>
<dbReference type="GO" id="GO:0004497">
    <property type="term" value="F:monooxygenase activity"/>
    <property type="evidence" value="ECO:0007669"/>
    <property type="project" value="UniProtKB-KW"/>
</dbReference>
<dbReference type="SUPFAM" id="SSF51905">
    <property type="entry name" value="FAD/NAD(P)-binding domain"/>
    <property type="match status" value="2"/>
</dbReference>
<evidence type="ECO:0000256" key="3">
    <source>
        <dbReference type="ARBA" id="ARBA00022630"/>
    </source>
</evidence>
<dbReference type="InterPro" id="IPR023753">
    <property type="entry name" value="FAD/NAD-binding_dom"/>
</dbReference>
<dbReference type="GeneID" id="63751027"/>
<evidence type="ECO:0000256" key="2">
    <source>
        <dbReference type="ARBA" id="ARBA00010139"/>
    </source>
</evidence>
<dbReference type="STRING" id="1073089.A0A1L9RIJ2"/>
<dbReference type="VEuPathDB" id="FungiDB:ASPWEDRAFT_39769"/>
<keyword evidence="10" id="KW-1185">Reference proteome</keyword>
<evidence type="ECO:0000313" key="10">
    <source>
        <dbReference type="Proteomes" id="UP000184383"/>
    </source>
</evidence>
<dbReference type="AlphaFoldDB" id="A0A1L9RIJ2"/>
<comment type="similarity">
    <text evidence="2">Belongs to the FAD-binding monooxygenase family.</text>
</comment>
<organism evidence="9 10">
    <name type="scientific">Aspergillus wentii DTO 134E9</name>
    <dbReference type="NCBI Taxonomy" id="1073089"/>
    <lineage>
        <taxon>Eukaryota</taxon>
        <taxon>Fungi</taxon>
        <taxon>Dikarya</taxon>
        <taxon>Ascomycota</taxon>
        <taxon>Pezizomycotina</taxon>
        <taxon>Eurotiomycetes</taxon>
        <taxon>Eurotiomycetidae</taxon>
        <taxon>Eurotiales</taxon>
        <taxon>Aspergillaceae</taxon>
        <taxon>Aspergillus</taxon>
        <taxon>Aspergillus subgen. Cremei</taxon>
    </lineage>
</organism>
<evidence type="ECO:0000256" key="7">
    <source>
        <dbReference type="ARBA" id="ARBA00023033"/>
    </source>
</evidence>
<dbReference type="RefSeq" id="XP_040688369.1">
    <property type="nucleotide sequence ID" value="XM_040835179.1"/>
</dbReference>
<keyword evidence="7" id="KW-0503">Monooxygenase</keyword>
<dbReference type="InterPro" id="IPR050775">
    <property type="entry name" value="FAD-binding_Monooxygenases"/>
</dbReference>
<protein>
    <recommendedName>
        <fullName evidence="8">FAD/NAD(P)-binding domain-containing protein</fullName>
    </recommendedName>
</protein>
<dbReference type="Proteomes" id="UP000184383">
    <property type="component" value="Unassembled WGS sequence"/>
</dbReference>
<name>A0A1L9RIJ2_ASPWE</name>
<dbReference type="Gene3D" id="3.50.50.60">
    <property type="entry name" value="FAD/NAD(P)-binding domain"/>
    <property type="match status" value="2"/>
</dbReference>